<sequence>MAYKTPRNFIEGTYDATFNVTRQQEVKQPNGSVKTGPVKVIENASCGIYVHRAEEFDRRRSVQPETGDFRVYCAPEHIIHKGDKLDFTQYGRNYKTICGDPIVYETHQEVVCRQESVASGEYRDGNI</sequence>
<accession>A0A9W3NW69</accession>
<evidence type="ECO:0008006" key="3">
    <source>
        <dbReference type="Google" id="ProtNLM"/>
    </source>
</evidence>
<dbReference type="EMBL" id="CP003752">
    <property type="protein sequence ID" value="AFQ14605.1"/>
    <property type="molecule type" value="Genomic_DNA"/>
</dbReference>
<gene>
    <name evidence="1" type="ORF">BTG_05565</name>
</gene>
<reference evidence="1 2" key="1">
    <citation type="submission" date="2012-08" db="EMBL/GenBank/DDBJ databases">
        <authorList>
            <person name="Doggett N."/>
            <person name="Teshima H."/>
            <person name="Bruce D."/>
            <person name="Detter J.C."/>
            <person name="Johnson S.L."/>
            <person name="Han C."/>
        </authorList>
    </citation>
    <scope>NUCLEOTIDE SEQUENCE [LARGE SCALE GENOMIC DNA]</scope>
    <source>
        <strain evidence="1 2">HD-771</strain>
    </source>
</reference>
<organism evidence="1 2">
    <name type="scientific">Bacillus thuringiensis HD-771</name>
    <dbReference type="NCBI Taxonomy" id="1218175"/>
    <lineage>
        <taxon>Bacteria</taxon>
        <taxon>Bacillati</taxon>
        <taxon>Bacillota</taxon>
        <taxon>Bacilli</taxon>
        <taxon>Bacillales</taxon>
        <taxon>Bacillaceae</taxon>
        <taxon>Bacillus</taxon>
        <taxon>Bacillus cereus group</taxon>
    </lineage>
</organism>
<dbReference type="KEGG" id="bti:BTG_05565"/>
<name>A0A9W3NW69_BACTU</name>
<protein>
    <recommendedName>
        <fullName evidence="3">Phage protein</fullName>
    </recommendedName>
</protein>
<dbReference type="Proteomes" id="UP000005259">
    <property type="component" value="Chromosome"/>
</dbReference>
<evidence type="ECO:0000313" key="2">
    <source>
        <dbReference type="Proteomes" id="UP000005259"/>
    </source>
</evidence>
<dbReference type="RefSeq" id="WP_000323657.1">
    <property type="nucleotide sequence ID" value="NC_018500.1"/>
</dbReference>
<dbReference type="AlphaFoldDB" id="A0A9W3NW69"/>
<proteinExistence type="predicted"/>
<evidence type="ECO:0000313" key="1">
    <source>
        <dbReference type="EMBL" id="AFQ14605.1"/>
    </source>
</evidence>